<dbReference type="RefSeq" id="WP_185672179.1">
    <property type="nucleotide sequence ID" value="NZ_JACJVP010000045.1"/>
</dbReference>
<reference evidence="4 5" key="1">
    <citation type="submission" date="2020-08" db="EMBL/GenBank/DDBJ databases">
        <title>Cohnella phylogeny.</title>
        <authorList>
            <person name="Dunlap C."/>
        </authorList>
    </citation>
    <scope>NUCLEOTIDE SEQUENCE [LARGE SCALE GENOMIC DNA]</scope>
    <source>
        <strain evidence="4 5">DSM 28246</strain>
    </source>
</reference>
<evidence type="ECO:0000256" key="2">
    <source>
        <dbReference type="SAM" id="SignalP"/>
    </source>
</evidence>
<gene>
    <name evidence="4" type="ORF">H7C19_26945</name>
</gene>
<dbReference type="AlphaFoldDB" id="A0A7X0RXK9"/>
<dbReference type="PANTHER" id="PTHR38731">
    <property type="entry name" value="LIPL45-RELATED LIPOPROTEIN-RELATED"/>
    <property type="match status" value="1"/>
</dbReference>
<feature type="chain" id="PRO_5030702171" evidence="2">
    <location>
        <begin position="24"/>
        <end position="906"/>
    </location>
</feature>
<evidence type="ECO:0000259" key="3">
    <source>
        <dbReference type="Pfam" id="PF04773"/>
    </source>
</evidence>
<feature type="compositionally biased region" description="Pro residues" evidence="1">
    <location>
        <begin position="411"/>
        <end position="421"/>
    </location>
</feature>
<protein>
    <submittedName>
        <fullName evidence="4">FecR domain-containing protein</fullName>
    </submittedName>
</protein>
<name>A0A7X0RXK9_9BACL</name>
<evidence type="ECO:0000313" key="5">
    <source>
        <dbReference type="Proteomes" id="UP000547209"/>
    </source>
</evidence>
<keyword evidence="5" id="KW-1185">Reference proteome</keyword>
<feature type="domain" description="FecR protein" evidence="3">
    <location>
        <begin position="67"/>
        <end position="170"/>
    </location>
</feature>
<accession>A0A7X0RXK9</accession>
<dbReference type="Gene3D" id="2.60.120.1440">
    <property type="match status" value="1"/>
</dbReference>
<dbReference type="Pfam" id="PF04773">
    <property type="entry name" value="FecR"/>
    <property type="match status" value="1"/>
</dbReference>
<dbReference type="InterPro" id="IPR006860">
    <property type="entry name" value="FecR"/>
</dbReference>
<evidence type="ECO:0000256" key="1">
    <source>
        <dbReference type="SAM" id="MobiDB-lite"/>
    </source>
</evidence>
<dbReference type="CDD" id="cd22249">
    <property type="entry name" value="UDM1_RNF168_RNF169-like"/>
    <property type="match status" value="1"/>
</dbReference>
<organism evidence="4 5">
    <name type="scientific">Cohnella nanjingensis</name>
    <dbReference type="NCBI Taxonomy" id="1387779"/>
    <lineage>
        <taxon>Bacteria</taxon>
        <taxon>Bacillati</taxon>
        <taxon>Bacillota</taxon>
        <taxon>Bacilli</taxon>
        <taxon>Bacillales</taxon>
        <taxon>Paenibacillaceae</taxon>
        <taxon>Cohnella</taxon>
    </lineage>
</organism>
<dbReference type="PANTHER" id="PTHR38731:SF1">
    <property type="entry name" value="FECR PROTEIN DOMAIN-CONTAINING PROTEIN"/>
    <property type="match status" value="1"/>
</dbReference>
<feature type="compositionally biased region" description="Pro residues" evidence="1">
    <location>
        <begin position="434"/>
        <end position="470"/>
    </location>
</feature>
<sequence>MRKALIRLLSVLLAALPLLGVLAEPTFAASSRVAIVKSLTGEVSVQKAGGSKSFKAFAKMSLNQGDIITSGPKGSAVLQFANGSSEDDQMTLGADTSMTFAKVSDKKGTVTKVSVLKGNVWSHVKSIKSAEDAFQLETPTASMGVRGTNFAVVVDPKTGTTTLLVLSGIVQTGLPSAPATAPVYPTQQIQLNPSDRQPEAKIGFADLNAFVQSASSDLIQAIIKQASEINQENEAFIQRLQNGIALPQPTSTFQIPSDLSPIQQNLEQLVGNLAQKAIEQSKSSASDIQKAIDEANSKISDLGKKLNLGKVKPLDPAAGTDPSQSASAKKAQAEYEAQLKEEQMKQMQELQKKMMEMLKKIQEEKTRLTQQNRNRQMVLDQQALDAYLKGLTEAERHAFEQNRAALGLPPVATPAPTPTPVSPGGSGGSGGSPTPTPAPTATPTPTPTPTPTASPSPTPSATPTASPSPTPAPFYGVKYVDAKGEPLQLAFAPDQHVYEMKVSANNAYLTITGNISADLPIKKIWVNDISYTPNADGEYSIPLHRSGREDFNVISIWTSDEQSGNDESVYTLQVERADTPEGILGWGVWGMEAWLSPLYLAPNRYFLDFDGWNAHTLDLVIQATDQVRRVQIAYTDGTGMPVNRDMNRDASSFTYGAENLPLNRIFPVTFTLLDENGETIGQPQTMLVKNGDLEELPFQLQDGQGKAIYAEKDDSIEGGLSFSASVTPSTNELVIQANELGLTPVSALTWDFNTEFGPDAEGRIHLPLTEERTVYFIRMGTFEIVLRVHQNLPEGLAKFKITDTDEVKLDWSKEPDSGDMPTYQIVANWLNPEDEILITASADRLVELKAGESVLHTFDSDAPTVQIPLSDLEQIESSEPGRRQYRFDLIIDGHPTRFILSIPILV</sequence>
<evidence type="ECO:0000313" key="4">
    <source>
        <dbReference type="EMBL" id="MBB6674326.1"/>
    </source>
</evidence>
<proteinExistence type="predicted"/>
<feature type="region of interest" description="Disordered" evidence="1">
    <location>
        <begin position="313"/>
        <end position="334"/>
    </location>
</feature>
<feature type="signal peptide" evidence="2">
    <location>
        <begin position="1"/>
        <end position="23"/>
    </location>
</feature>
<dbReference type="EMBL" id="JACJVP010000045">
    <property type="protein sequence ID" value="MBB6674326.1"/>
    <property type="molecule type" value="Genomic_DNA"/>
</dbReference>
<comment type="caution">
    <text evidence="4">The sequence shown here is derived from an EMBL/GenBank/DDBJ whole genome shotgun (WGS) entry which is preliminary data.</text>
</comment>
<feature type="region of interest" description="Disordered" evidence="1">
    <location>
        <begin position="407"/>
        <end position="470"/>
    </location>
</feature>
<keyword evidence="2" id="KW-0732">Signal</keyword>
<dbReference type="Proteomes" id="UP000547209">
    <property type="component" value="Unassembled WGS sequence"/>
</dbReference>